<comment type="caution">
    <text evidence="2">The sequence shown here is derived from an EMBL/GenBank/DDBJ whole genome shotgun (WGS) entry which is preliminary data.</text>
</comment>
<name>A0A9J5ZIF4_SOLCO</name>
<dbReference type="Proteomes" id="UP000824120">
    <property type="component" value="Chromosome 4"/>
</dbReference>
<accession>A0A9J5ZIF4</accession>
<keyword evidence="3" id="KW-1185">Reference proteome</keyword>
<sequence>MRFINNFYLSRSSDWTTTSLRATIPLPRTSNRDDKLRKSKRRSSRSSGSNNGSDGEKAEFHEKGEKGMVVERDFQVCSGICSLNFSVRVKKKQNAMYRDWAGNVVIYEEKWAGRIGKQEGLLKKGKWAGKSQPTFGSLELLLELVGC</sequence>
<dbReference type="EMBL" id="JACXVP010000004">
    <property type="protein sequence ID" value="KAG5611380.1"/>
    <property type="molecule type" value="Genomic_DNA"/>
</dbReference>
<protein>
    <submittedName>
        <fullName evidence="2">Uncharacterized protein</fullName>
    </submittedName>
</protein>
<reference evidence="2 3" key="1">
    <citation type="submission" date="2020-09" db="EMBL/GenBank/DDBJ databases">
        <title>De no assembly of potato wild relative species, Solanum commersonii.</title>
        <authorList>
            <person name="Cho K."/>
        </authorList>
    </citation>
    <scope>NUCLEOTIDE SEQUENCE [LARGE SCALE GENOMIC DNA]</scope>
    <source>
        <strain evidence="2">LZ3.2</strain>
        <tissue evidence="2">Leaf</tissue>
    </source>
</reference>
<evidence type="ECO:0000256" key="1">
    <source>
        <dbReference type="SAM" id="MobiDB-lite"/>
    </source>
</evidence>
<evidence type="ECO:0000313" key="2">
    <source>
        <dbReference type="EMBL" id="KAG5611380.1"/>
    </source>
</evidence>
<proteinExistence type="predicted"/>
<dbReference type="AlphaFoldDB" id="A0A9J5ZIF4"/>
<organism evidence="2 3">
    <name type="scientific">Solanum commersonii</name>
    <name type="common">Commerson's wild potato</name>
    <name type="synonym">Commerson's nightshade</name>
    <dbReference type="NCBI Taxonomy" id="4109"/>
    <lineage>
        <taxon>Eukaryota</taxon>
        <taxon>Viridiplantae</taxon>
        <taxon>Streptophyta</taxon>
        <taxon>Embryophyta</taxon>
        <taxon>Tracheophyta</taxon>
        <taxon>Spermatophyta</taxon>
        <taxon>Magnoliopsida</taxon>
        <taxon>eudicotyledons</taxon>
        <taxon>Gunneridae</taxon>
        <taxon>Pentapetalae</taxon>
        <taxon>asterids</taxon>
        <taxon>lamiids</taxon>
        <taxon>Solanales</taxon>
        <taxon>Solanaceae</taxon>
        <taxon>Solanoideae</taxon>
        <taxon>Solaneae</taxon>
        <taxon>Solanum</taxon>
    </lineage>
</organism>
<evidence type="ECO:0000313" key="3">
    <source>
        <dbReference type="Proteomes" id="UP000824120"/>
    </source>
</evidence>
<gene>
    <name evidence="2" type="ORF">H5410_022661</name>
</gene>
<feature type="region of interest" description="Disordered" evidence="1">
    <location>
        <begin position="26"/>
        <end position="62"/>
    </location>
</feature>